<evidence type="ECO:0000259" key="2">
    <source>
        <dbReference type="Pfam" id="PF13439"/>
    </source>
</evidence>
<proteinExistence type="predicted"/>
<dbReference type="Pfam" id="PF13439">
    <property type="entry name" value="Glyco_transf_4"/>
    <property type="match status" value="1"/>
</dbReference>
<keyword evidence="3" id="KW-0808">Transferase</keyword>
<dbReference type="InterPro" id="IPR001296">
    <property type="entry name" value="Glyco_trans_1"/>
</dbReference>
<feature type="domain" description="Glycosyl transferase family 1" evidence="1">
    <location>
        <begin position="182"/>
        <end position="301"/>
    </location>
</feature>
<dbReference type="AlphaFoldDB" id="A0A848MU31"/>
<evidence type="ECO:0000313" key="4">
    <source>
        <dbReference type="Proteomes" id="UP000557857"/>
    </source>
</evidence>
<feature type="domain" description="Glycosyltransferase subfamily 4-like N-terminal" evidence="2">
    <location>
        <begin position="14"/>
        <end position="173"/>
    </location>
</feature>
<evidence type="ECO:0000259" key="1">
    <source>
        <dbReference type="Pfam" id="PF00534"/>
    </source>
</evidence>
<dbReference type="Proteomes" id="UP000557857">
    <property type="component" value="Unassembled WGS sequence"/>
</dbReference>
<dbReference type="SUPFAM" id="SSF53756">
    <property type="entry name" value="UDP-Glycosyltransferase/glycogen phosphorylase"/>
    <property type="match status" value="1"/>
</dbReference>
<dbReference type="EMBL" id="JABCAG010000005">
    <property type="protein sequence ID" value="NMP57488.1"/>
    <property type="molecule type" value="Genomic_DNA"/>
</dbReference>
<comment type="caution">
    <text evidence="3">The sequence shown here is derived from an EMBL/GenBank/DDBJ whole genome shotgun (WGS) entry which is preliminary data.</text>
</comment>
<sequence>MKRVLHFQGRMGKGGAESFMMNLYRRIDRRKVQFDFLIYDDFAHVTDYHEEIKKLGGRIFVVTNPKKNIIKYWFEVRKLLAEQHFDIVHNEVYFGGGINLVLARKRGITQRIAHSHATSDGKSSNFLMNLLRKYLHHLLIKEATDFLAVSKEAGDSLFQGHPYEIIHNGIDLSLYKTDEDVRAEKRAELGLSPNDFVIGNIGRLEKQKNQTYLIDIVSELLQKKPDAKLLIVGAGSLQKSLEKQITELSLSKNVYLLGERNDIPELFQAMDVFCMTSLYEGLPMVGLEAQASRKKLVLSSTISPDTKLTPNVTFIGLDEAKATWCEAILSQPLNNEITQELMEYDVSHTLQQMLKVYKVY</sequence>
<dbReference type="RefSeq" id="WP_034691703.1">
    <property type="nucleotide sequence ID" value="NZ_BQWJ01000004.1"/>
</dbReference>
<accession>A0A848MU31</accession>
<dbReference type="PANTHER" id="PTHR12526">
    <property type="entry name" value="GLYCOSYLTRANSFERASE"/>
    <property type="match status" value="1"/>
</dbReference>
<gene>
    <name evidence="3" type="ORF">HI921_03245</name>
</gene>
<protein>
    <submittedName>
        <fullName evidence="3">Glycosyltransferase family 1 protein</fullName>
    </submittedName>
</protein>
<evidence type="ECO:0000313" key="3">
    <source>
        <dbReference type="EMBL" id="NMP57488.1"/>
    </source>
</evidence>
<dbReference type="Pfam" id="PF00534">
    <property type="entry name" value="Glycos_transf_1"/>
    <property type="match status" value="1"/>
</dbReference>
<dbReference type="InterPro" id="IPR028098">
    <property type="entry name" value="Glyco_trans_4-like_N"/>
</dbReference>
<reference evidence="3 4" key="1">
    <citation type="submission" date="2020-04" db="EMBL/GenBank/DDBJ databases">
        <authorList>
            <person name="Abaymova A."/>
            <person name="Teymurazov M."/>
            <person name="Tazyna O."/>
            <person name="Chatushin Y."/>
            <person name="Svetoch E."/>
            <person name="Pereligyn V."/>
            <person name="Pohylenko V."/>
            <person name="Platonov M."/>
            <person name="Kartsev N."/>
            <person name="Skryabin Y."/>
            <person name="Sizova A."/>
            <person name="Solomentsev V."/>
            <person name="Kislichkina A."/>
            <person name="Bogun A."/>
        </authorList>
    </citation>
    <scope>NUCLEOTIDE SEQUENCE [LARGE SCALE GENOMIC DNA]</scope>
    <source>
        <strain evidence="4">SCPM-O-B-8398 (E28)</strain>
    </source>
</reference>
<organism evidence="3 4">
    <name type="scientific">Enterococcus mundtii</name>
    <dbReference type="NCBI Taxonomy" id="53346"/>
    <lineage>
        <taxon>Bacteria</taxon>
        <taxon>Bacillati</taxon>
        <taxon>Bacillota</taxon>
        <taxon>Bacilli</taxon>
        <taxon>Lactobacillales</taxon>
        <taxon>Enterococcaceae</taxon>
        <taxon>Enterococcus</taxon>
    </lineage>
</organism>
<dbReference type="PANTHER" id="PTHR12526:SF637">
    <property type="entry name" value="GLYCOSYLTRANSFERASE EPSF-RELATED"/>
    <property type="match status" value="1"/>
</dbReference>
<name>A0A848MU31_ENTMU</name>
<dbReference type="GO" id="GO:0016757">
    <property type="term" value="F:glycosyltransferase activity"/>
    <property type="evidence" value="ECO:0007669"/>
    <property type="project" value="InterPro"/>
</dbReference>
<dbReference type="CDD" id="cd03812">
    <property type="entry name" value="GT4_CapH-like"/>
    <property type="match status" value="1"/>
</dbReference>
<dbReference type="Gene3D" id="3.40.50.2000">
    <property type="entry name" value="Glycogen Phosphorylase B"/>
    <property type="match status" value="2"/>
</dbReference>